<comment type="caution">
    <text evidence="1">The sequence shown here is derived from an EMBL/GenBank/DDBJ whole genome shotgun (WGS) entry which is preliminary data.</text>
</comment>
<dbReference type="Proteomes" id="UP000243528">
    <property type="component" value="Unassembled WGS sequence"/>
</dbReference>
<dbReference type="OrthoDB" id="9803716at2"/>
<protein>
    <submittedName>
        <fullName evidence="1">Uncharacterized protein</fullName>
    </submittedName>
</protein>
<reference evidence="1 2" key="1">
    <citation type="submission" date="2018-03" db="EMBL/GenBank/DDBJ databases">
        <title>Genomic Encyclopedia of Archaeal and Bacterial Type Strains, Phase II (KMG-II): from individual species to whole genera.</title>
        <authorList>
            <person name="Goeker M."/>
        </authorList>
    </citation>
    <scope>NUCLEOTIDE SEQUENCE [LARGE SCALE GENOMIC DNA]</scope>
    <source>
        <strain evidence="1 2">DSM 45211</strain>
    </source>
</reference>
<organism evidence="1 2">
    <name type="scientific">Haloactinopolyspora alba</name>
    <dbReference type="NCBI Taxonomy" id="648780"/>
    <lineage>
        <taxon>Bacteria</taxon>
        <taxon>Bacillati</taxon>
        <taxon>Actinomycetota</taxon>
        <taxon>Actinomycetes</taxon>
        <taxon>Jiangellales</taxon>
        <taxon>Jiangellaceae</taxon>
        <taxon>Haloactinopolyspora</taxon>
    </lineage>
</organism>
<accession>A0A2P8DF32</accession>
<evidence type="ECO:0000313" key="2">
    <source>
        <dbReference type="Proteomes" id="UP000243528"/>
    </source>
</evidence>
<keyword evidence="2" id="KW-1185">Reference proteome</keyword>
<proteinExistence type="predicted"/>
<sequence length="249" mass="27170">MATTPTAAELYVDPYPGRKGSERITLACGCGDGMYKGFTRIFDAIGNPYCFDCGGTGTYSFLVSSARAKARRQAKRRAEALAMPDRRAEWEEAHPDAAAAIKTYRMRSEFIMDMGARLDECGELTEKQEAAVLRAAERFATEDAAPKIEVPAGRHTVEGVIVSASLRDSPHPYGQSTWKVLVQADGYKVWGTAPRQLVDDAMDIPGQAVSDYLKGARVRFTATLEPKAGEAGFGFFKRPTKTEVLELSA</sequence>
<evidence type="ECO:0000313" key="1">
    <source>
        <dbReference type="EMBL" id="PSK95833.1"/>
    </source>
</evidence>
<dbReference type="EMBL" id="PYGE01000028">
    <property type="protein sequence ID" value="PSK95833.1"/>
    <property type="molecule type" value="Genomic_DNA"/>
</dbReference>
<name>A0A2P8DF32_9ACTN</name>
<dbReference type="AlphaFoldDB" id="A0A2P8DF32"/>
<dbReference type="RefSeq" id="WP_106539828.1">
    <property type="nucleotide sequence ID" value="NZ_PYGE01000028.1"/>
</dbReference>
<gene>
    <name evidence="1" type="ORF">CLV30_12885</name>
</gene>